<evidence type="ECO:0000313" key="3">
    <source>
        <dbReference type="Proteomes" id="UP000242474"/>
    </source>
</evidence>
<reference evidence="2 3" key="1">
    <citation type="journal article" date="2015" name="Genome Biol. Evol.">
        <title>Phylogenomic analyses indicate that early fungi evolved digesting cell walls of algal ancestors of land plants.</title>
        <authorList>
            <person name="Chang Y."/>
            <person name="Wang S."/>
            <person name="Sekimoto S."/>
            <person name="Aerts A.L."/>
            <person name="Choi C."/>
            <person name="Clum A."/>
            <person name="LaButti K.M."/>
            <person name="Lindquist E.A."/>
            <person name="Yee Ngan C."/>
            <person name="Ohm R.A."/>
            <person name="Salamov A.A."/>
            <person name="Grigoriev I.V."/>
            <person name="Spatafora J.W."/>
            <person name="Berbee M.L."/>
        </authorList>
    </citation>
    <scope>NUCLEOTIDE SEQUENCE [LARGE SCALE GENOMIC DNA]</scope>
    <source>
        <strain evidence="2 3">NRRL 1564</strain>
    </source>
</reference>
<name>A0A2G5BIN7_COERN</name>
<feature type="region of interest" description="Disordered" evidence="1">
    <location>
        <begin position="688"/>
        <end position="732"/>
    </location>
</feature>
<feature type="compositionally biased region" description="Polar residues" evidence="1">
    <location>
        <begin position="438"/>
        <end position="451"/>
    </location>
</feature>
<dbReference type="OrthoDB" id="5593337at2759"/>
<dbReference type="EMBL" id="KZ303489">
    <property type="protein sequence ID" value="PIA18627.1"/>
    <property type="molecule type" value="Genomic_DNA"/>
</dbReference>
<feature type="compositionally biased region" description="Basic and acidic residues" evidence="1">
    <location>
        <begin position="411"/>
        <end position="424"/>
    </location>
</feature>
<feature type="compositionally biased region" description="Low complexity" evidence="1">
    <location>
        <begin position="715"/>
        <end position="724"/>
    </location>
</feature>
<proteinExistence type="predicted"/>
<keyword evidence="3" id="KW-1185">Reference proteome</keyword>
<protein>
    <submittedName>
        <fullName evidence="2">Uncharacterized protein</fullName>
    </submittedName>
</protein>
<feature type="region of interest" description="Disordered" evidence="1">
    <location>
        <begin position="1"/>
        <end position="31"/>
    </location>
</feature>
<feature type="region of interest" description="Disordered" evidence="1">
    <location>
        <begin position="182"/>
        <end position="209"/>
    </location>
</feature>
<feature type="compositionally biased region" description="Polar residues" evidence="1">
    <location>
        <begin position="824"/>
        <end position="839"/>
    </location>
</feature>
<dbReference type="Proteomes" id="UP000242474">
    <property type="component" value="Unassembled WGS sequence"/>
</dbReference>
<feature type="region of interest" description="Disordered" evidence="1">
    <location>
        <begin position="377"/>
        <end position="500"/>
    </location>
</feature>
<feature type="compositionally biased region" description="Basic and acidic residues" evidence="1">
    <location>
        <begin position="795"/>
        <end position="810"/>
    </location>
</feature>
<feature type="region of interest" description="Disordered" evidence="1">
    <location>
        <begin position="773"/>
        <end position="881"/>
    </location>
</feature>
<organism evidence="2 3">
    <name type="scientific">Coemansia reversa (strain ATCC 12441 / NRRL 1564)</name>
    <dbReference type="NCBI Taxonomy" id="763665"/>
    <lineage>
        <taxon>Eukaryota</taxon>
        <taxon>Fungi</taxon>
        <taxon>Fungi incertae sedis</taxon>
        <taxon>Zoopagomycota</taxon>
        <taxon>Kickxellomycotina</taxon>
        <taxon>Kickxellomycetes</taxon>
        <taxon>Kickxellales</taxon>
        <taxon>Kickxellaceae</taxon>
        <taxon>Coemansia</taxon>
    </lineage>
</organism>
<evidence type="ECO:0000256" key="1">
    <source>
        <dbReference type="SAM" id="MobiDB-lite"/>
    </source>
</evidence>
<feature type="region of interest" description="Disordered" evidence="1">
    <location>
        <begin position="523"/>
        <end position="593"/>
    </location>
</feature>
<gene>
    <name evidence="2" type="ORF">COEREDRAFT_79653</name>
</gene>
<feature type="compositionally biased region" description="Low complexity" evidence="1">
    <location>
        <begin position="811"/>
        <end position="823"/>
    </location>
</feature>
<feature type="non-terminal residue" evidence="2">
    <location>
        <position position="935"/>
    </location>
</feature>
<sequence length="935" mass="102830">MEPTQNSTSIAWTHQHLDSRSGVGNSSGADSRAFRDRSGIGALGLDLHPSRRFMGAILGSENLQLHSPTVPNNLFIEDTNPPPLPSLPLPPVADAATVTTRNTKRSIPLPGTSLESTVRGNYTLNPGFMNAQEEREMPPVPSFPKIHPGSFPSYSDMPPKPISFPRSNDEFRLNDGDAAATVSGGGHPTAKAAIPLTPHGKSGRSSSMRQPALYPKRNYSLPAALMPPQPKLALESYEFTSIESLERKWADAKTESTRILSSAIYKYYFSHGEWKEFEQVFPSKVLEAWGEFQSKLSASELGFLNTVLVSQNPFSSDQGSQEKHVQVLARTIPLSQLVRTMVFSEDMKPRESYSSQGSNGPEIDPEFADWLVTRFNSKRPDTSLSPSESTFDEARKKSQLPPPSQTRQQHQQKEEKKGVKKEHAGQPVEQPMGRKSSEQMSQHVKPKTSSHIFPDQDPTAQIAPSVPKQPETAYHEPVPSHKALGLWPSPAKGQRPKSAMSIMSGMSSISIVDEKYLMEQEKPRRKFTFGGRSEQKCEKPATPRRPSINMPSIFQSWRKGSKTDVPSADEFDVNLPPSPRKKTERPVTASNSISRARRHTHNFFSSQTNETRSSSDSIRSSHRITREIQMKDLPPLPPNAAEFSQLAKKTEPNSVKATQSANVLRKTPGGMLSHFSSHTELGQRMAAAFDKPRSTSLTVENAEKARRRPSVAAPSVMESASSKSSRSRESGSTEIVPACYEWRVAPLNDSARWGFSISPLALRDPVEHKKANASLSVVHAHSPTKNRLGRTSHKSLKDPSARSVSREKSKLSTALTTKLSTSTMVSEDSQDPNSENISPEQCPKVLDPPELPKAKMPQSQLGLGVSESGSKSGATNNSASSSTLAGVRGVLYELAYLSTQGKNVWAKSDHIFTNMVRTGLEVNRIAEQDFFDFCV</sequence>
<feature type="compositionally biased region" description="Low complexity" evidence="1">
    <location>
        <begin position="868"/>
        <end position="881"/>
    </location>
</feature>
<feature type="compositionally biased region" description="Basic residues" evidence="1">
    <location>
        <begin position="782"/>
        <end position="794"/>
    </location>
</feature>
<dbReference type="AlphaFoldDB" id="A0A2G5BIN7"/>
<accession>A0A2G5BIN7</accession>
<feature type="compositionally biased region" description="Polar residues" evidence="1">
    <location>
        <begin position="1"/>
        <end position="12"/>
    </location>
</feature>
<evidence type="ECO:0000313" key="2">
    <source>
        <dbReference type="EMBL" id="PIA18627.1"/>
    </source>
</evidence>
<feature type="region of interest" description="Disordered" evidence="1">
    <location>
        <begin position="346"/>
        <end position="365"/>
    </location>
</feature>